<evidence type="ECO:0000256" key="1">
    <source>
        <dbReference type="SAM" id="MobiDB-lite"/>
    </source>
</evidence>
<organism evidence="3 4">
    <name type="scientific">Muraenolepis orangiensis</name>
    <name type="common">Patagonian moray cod</name>
    <dbReference type="NCBI Taxonomy" id="630683"/>
    <lineage>
        <taxon>Eukaryota</taxon>
        <taxon>Metazoa</taxon>
        <taxon>Chordata</taxon>
        <taxon>Craniata</taxon>
        <taxon>Vertebrata</taxon>
        <taxon>Euteleostomi</taxon>
        <taxon>Actinopterygii</taxon>
        <taxon>Neopterygii</taxon>
        <taxon>Teleostei</taxon>
        <taxon>Neoteleostei</taxon>
        <taxon>Acanthomorphata</taxon>
        <taxon>Zeiogadaria</taxon>
        <taxon>Gadariae</taxon>
        <taxon>Gadiformes</taxon>
        <taxon>Muraenolepidoidei</taxon>
        <taxon>Muraenolepididae</taxon>
        <taxon>Muraenolepis</taxon>
    </lineage>
</organism>
<evidence type="ECO:0000313" key="3">
    <source>
        <dbReference type="EMBL" id="KAJ3602795.1"/>
    </source>
</evidence>
<evidence type="ECO:0000259" key="2">
    <source>
        <dbReference type="Pfam" id="PF00075"/>
    </source>
</evidence>
<feature type="compositionally biased region" description="Basic and acidic residues" evidence="1">
    <location>
        <begin position="122"/>
        <end position="141"/>
    </location>
</feature>
<comment type="caution">
    <text evidence="3">The sequence shown here is derived from an EMBL/GenBank/DDBJ whole genome shotgun (WGS) entry which is preliminary data.</text>
</comment>
<protein>
    <recommendedName>
        <fullName evidence="2">RNase H type-1 domain-containing protein</fullName>
    </recommendedName>
</protein>
<dbReference type="InterPro" id="IPR012337">
    <property type="entry name" value="RNaseH-like_sf"/>
</dbReference>
<proteinExistence type="predicted"/>
<dbReference type="EMBL" id="JANIIK010000046">
    <property type="protein sequence ID" value="KAJ3602795.1"/>
    <property type="molecule type" value="Genomic_DNA"/>
</dbReference>
<dbReference type="InterPro" id="IPR036397">
    <property type="entry name" value="RNaseH_sf"/>
</dbReference>
<reference evidence="3" key="1">
    <citation type="submission" date="2022-07" db="EMBL/GenBank/DDBJ databases">
        <title>Chromosome-level genome of Muraenolepis orangiensis.</title>
        <authorList>
            <person name="Kim J."/>
        </authorList>
    </citation>
    <scope>NUCLEOTIDE SEQUENCE</scope>
    <source>
        <strain evidence="3">KU_S4_2022</strain>
        <tissue evidence="3">Muscle</tissue>
    </source>
</reference>
<evidence type="ECO:0000313" key="4">
    <source>
        <dbReference type="Proteomes" id="UP001148018"/>
    </source>
</evidence>
<dbReference type="Pfam" id="PF00075">
    <property type="entry name" value="RNase_H"/>
    <property type="match status" value="1"/>
</dbReference>
<dbReference type="OrthoDB" id="8947436at2759"/>
<name>A0A9Q0ECA2_9TELE</name>
<dbReference type="GO" id="GO:0004523">
    <property type="term" value="F:RNA-DNA hybrid ribonuclease activity"/>
    <property type="evidence" value="ECO:0007669"/>
    <property type="project" value="InterPro"/>
</dbReference>
<dbReference type="InterPro" id="IPR002156">
    <property type="entry name" value="RNaseH_domain"/>
</dbReference>
<dbReference type="Gene3D" id="3.30.420.10">
    <property type="entry name" value="Ribonuclease H-like superfamily/Ribonuclease H"/>
    <property type="match status" value="1"/>
</dbReference>
<sequence>MGNTGEVHDYEERSKQEYKIRADLTPEPNMTHNVQLFSDGCCYKGPEGNVASYSVVADMGGGNFQTVDSGIIPQPASAQLAELVALTKAIEYAQDRSVCVYTDSGYAHGAVHLDALPCARGGPEEGQRRARGGPEEGQEHRAMKQRTLQLKQQVVPHIMTVREEEVPVQSDIQEIEEVQQAAGAYEKSTWIDKGATAVNGLWRAAAGRLDSSDGTNTAPIFLNNQ</sequence>
<dbReference type="AlphaFoldDB" id="A0A9Q0ECA2"/>
<dbReference type="GO" id="GO:0003676">
    <property type="term" value="F:nucleic acid binding"/>
    <property type="evidence" value="ECO:0007669"/>
    <property type="project" value="InterPro"/>
</dbReference>
<accession>A0A9Q0ECA2</accession>
<dbReference type="SUPFAM" id="SSF53098">
    <property type="entry name" value="Ribonuclease H-like"/>
    <property type="match status" value="1"/>
</dbReference>
<feature type="domain" description="RNase H type-1" evidence="2">
    <location>
        <begin position="33"/>
        <end position="113"/>
    </location>
</feature>
<keyword evidence="4" id="KW-1185">Reference proteome</keyword>
<gene>
    <name evidence="3" type="ORF">NHX12_030543</name>
</gene>
<feature type="region of interest" description="Disordered" evidence="1">
    <location>
        <begin position="120"/>
        <end position="141"/>
    </location>
</feature>
<dbReference type="Proteomes" id="UP001148018">
    <property type="component" value="Unassembled WGS sequence"/>
</dbReference>